<keyword evidence="3" id="KW-1185">Reference proteome</keyword>
<feature type="compositionally biased region" description="Basic and acidic residues" evidence="1">
    <location>
        <begin position="163"/>
        <end position="189"/>
    </location>
</feature>
<accession>A0AA40FJW6</accession>
<evidence type="ECO:0000313" key="2">
    <source>
        <dbReference type="EMBL" id="KAK1120219.1"/>
    </source>
</evidence>
<dbReference type="EMBL" id="JAHYIQ010000032">
    <property type="protein sequence ID" value="KAK1120219.1"/>
    <property type="molecule type" value="Genomic_DNA"/>
</dbReference>
<evidence type="ECO:0000256" key="1">
    <source>
        <dbReference type="SAM" id="MobiDB-lite"/>
    </source>
</evidence>
<comment type="caution">
    <text evidence="2">The sequence shown here is derived from an EMBL/GenBank/DDBJ whole genome shotgun (WGS) entry which is preliminary data.</text>
</comment>
<sequence>MRRIKRRLKEQERKERKNKIVIRGLKVRNSEAKRKVEEFMEEKFGIKGGVCTVETRGRGEVSNLIIVEMKVWETKQTVMQKKRKLGRKSIFRPRSDRGRKKSTERTRGENKKGKKQRQNIREYMYKVDIMFGTVRKMKLKRRRIFRRGSIGQKNHKQKKEKTTRKNETHKEAVKRGRKIEGERANEKGSKRGKLLF</sequence>
<proteinExistence type="predicted"/>
<name>A0AA40FJW6_9HYME</name>
<feature type="compositionally biased region" description="Basic residues" evidence="1">
    <location>
        <begin position="153"/>
        <end position="162"/>
    </location>
</feature>
<dbReference type="AlphaFoldDB" id="A0AA40FJW6"/>
<gene>
    <name evidence="2" type="ORF">K0M31_012586</name>
</gene>
<organism evidence="2 3">
    <name type="scientific">Melipona bicolor</name>
    <dbReference type="NCBI Taxonomy" id="60889"/>
    <lineage>
        <taxon>Eukaryota</taxon>
        <taxon>Metazoa</taxon>
        <taxon>Ecdysozoa</taxon>
        <taxon>Arthropoda</taxon>
        <taxon>Hexapoda</taxon>
        <taxon>Insecta</taxon>
        <taxon>Pterygota</taxon>
        <taxon>Neoptera</taxon>
        <taxon>Endopterygota</taxon>
        <taxon>Hymenoptera</taxon>
        <taxon>Apocrita</taxon>
        <taxon>Aculeata</taxon>
        <taxon>Apoidea</taxon>
        <taxon>Anthophila</taxon>
        <taxon>Apidae</taxon>
        <taxon>Melipona</taxon>
    </lineage>
</organism>
<feature type="region of interest" description="Disordered" evidence="1">
    <location>
        <begin position="142"/>
        <end position="196"/>
    </location>
</feature>
<feature type="region of interest" description="Disordered" evidence="1">
    <location>
        <begin position="79"/>
        <end position="119"/>
    </location>
</feature>
<reference evidence="2" key="1">
    <citation type="submission" date="2021-10" db="EMBL/GenBank/DDBJ databases">
        <title>Melipona bicolor Genome sequencing and assembly.</title>
        <authorList>
            <person name="Araujo N.S."/>
            <person name="Arias M.C."/>
        </authorList>
    </citation>
    <scope>NUCLEOTIDE SEQUENCE</scope>
    <source>
        <strain evidence="2">USP_2M_L1-L4_2017</strain>
        <tissue evidence="2">Whole body</tissue>
    </source>
</reference>
<protein>
    <submittedName>
        <fullName evidence="2">Uncharacterized protein</fullName>
    </submittedName>
</protein>
<evidence type="ECO:0000313" key="3">
    <source>
        <dbReference type="Proteomes" id="UP001177670"/>
    </source>
</evidence>
<feature type="compositionally biased region" description="Basic and acidic residues" evidence="1">
    <location>
        <begin position="93"/>
        <end position="111"/>
    </location>
</feature>
<dbReference type="Proteomes" id="UP001177670">
    <property type="component" value="Unassembled WGS sequence"/>
</dbReference>
<feature type="compositionally biased region" description="Basic residues" evidence="1">
    <location>
        <begin position="80"/>
        <end position="92"/>
    </location>
</feature>